<gene>
    <name evidence="7" type="ORF">I316_04147</name>
</gene>
<evidence type="ECO:0000259" key="6">
    <source>
        <dbReference type="PROSITE" id="PS50103"/>
    </source>
</evidence>
<dbReference type="PROSITE" id="PS50103">
    <property type="entry name" value="ZF_C3H1"/>
    <property type="match status" value="3"/>
</dbReference>
<feature type="compositionally biased region" description="Low complexity" evidence="5">
    <location>
        <begin position="33"/>
        <end position="59"/>
    </location>
</feature>
<organism evidence="7 8">
    <name type="scientific">Kwoniella heveanensis BCC8398</name>
    <dbReference type="NCBI Taxonomy" id="1296120"/>
    <lineage>
        <taxon>Eukaryota</taxon>
        <taxon>Fungi</taxon>
        <taxon>Dikarya</taxon>
        <taxon>Basidiomycota</taxon>
        <taxon>Agaricomycotina</taxon>
        <taxon>Tremellomycetes</taxon>
        <taxon>Tremellales</taxon>
        <taxon>Cryptococcaceae</taxon>
        <taxon>Kwoniella</taxon>
    </lineage>
</organism>
<feature type="domain" description="C3H1-type" evidence="6">
    <location>
        <begin position="256"/>
        <end position="284"/>
    </location>
</feature>
<reference evidence="8" key="2">
    <citation type="submission" date="2013-12" db="EMBL/GenBank/DDBJ databases">
        <title>Evolution of pathogenesis and genome organization in the Tremellales.</title>
        <authorList>
            <person name="Cuomo C."/>
            <person name="Litvintseva A."/>
            <person name="Heitman J."/>
            <person name="Chen Y."/>
            <person name="Sun S."/>
            <person name="Springer D."/>
            <person name="Dromer F."/>
            <person name="Young S."/>
            <person name="Zeng Q."/>
            <person name="Chapman S."/>
            <person name="Gujja S."/>
            <person name="Saif S."/>
            <person name="Birren B."/>
        </authorList>
    </citation>
    <scope>NUCLEOTIDE SEQUENCE [LARGE SCALE GENOMIC DNA]</scope>
    <source>
        <strain evidence="8">BCC8398</strain>
    </source>
</reference>
<dbReference type="SUPFAM" id="SSF90229">
    <property type="entry name" value="CCCH zinc finger"/>
    <property type="match status" value="1"/>
</dbReference>
<evidence type="ECO:0000256" key="3">
    <source>
        <dbReference type="ARBA" id="ARBA00022833"/>
    </source>
</evidence>
<dbReference type="InterPro" id="IPR000571">
    <property type="entry name" value="Znf_CCCH"/>
</dbReference>
<name>A0A1B9GT84_9TREE</name>
<evidence type="ECO:0000256" key="1">
    <source>
        <dbReference type="ARBA" id="ARBA00022723"/>
    </source>
</evidence>
<keyword evidence="8" id="KW-1185">Reference proteome</keyword>
<feature type="zinc finger region" description="C3H1-type" evidence="4">
    <location>
        <begin position="288"/>
        <end position="310"/>
    </location>
</feature>
<dbReference type="GO" id="GO:0008270">
    <property type="term" value="F:zinc ion binding"/>
    <property type="evidence" value="ECO:0007669"/>
    <property type="project" value="UniProtKB-KW"/>
</dbReference>
<feature type="compositionally biased region" description="Low complexity" evidence="5">
    <location>
        <begin position="122"/>
        <end position="135"/>
    </location>
</feature>
<feature type="region of interest" description="Disordered" evidence="5">
    <location>
        <begin position="452"/>
        <end position="582"/>
    </location>
</feature>
<evidence type="ECO:0000256" key="2">
    <source>
        <dbReference type="ARBA" id="ARBA00022771"/>
    </source>
</evidence>
<evidence type="ECO:0000313" key="7">
    <source>
        <dbReference type="EMBL" id="OCF34197.1"/>
    </source>
</evidence>
<dbReference type="GO" id="GO:0005634">
    <property type="term" value="C:nucleus"/>
    <property type="evidence" value="ECO:0007669"/>
    <property type="project" value="TreeGrafter"/>
</dbReference>
<feature type="compositionally biased region" description="Acidic residues" evidence="5">
    <location>
        <begin position="454"/>
        <end position="505"/>
    </location>
</feature>
<feature type="region of interest" description="Disordered" evidence="5">
    <location>
        <begin position="24"/>
        <end position="150"/>
    </location>
</feature>
<feature type="compositionally biased region" description="Low complexity" evidence="5">
    <location>
        <begin position="82"/>
        <end position="104"/>
    </location>
</feature>
<dbReference type="PANTHER" id="PTHR46156">
    <property type="entry name" value="CCCH ZINGC FINGER"/>
    <property type="match status" value="1"/>
</dbReference>
<dbReference type="SMART" id="SM00356">
    <property type="entry name" value="ZnF_C3H1"/>
    <property type="match status" value="5"/>
</dbReference>
<reference evidence="7 8" key="1">
    <citation type="submission" date="2013-07" db="EMBL/GenBank/DDBJ databases">
        <title>The Genome Sequence of Cryptococcus heveanensis BCC8398.</title>
        <authorList>
            <consortium name="The Broad Institute Genome Sequencing Platform"/>
            <person name="Cuomo C."/>
            <person name="Litvintseva A."/>
            <person name="Chen Y."/>
            <person name="Heitman J."/>
            <person name="Sun S."/>
            <person name="Springer D."/>
            <person name="Dromer F."/>
            <person name="Young S.K."/>
            <person name="Zeng Q."/>
            <person name="Gargeya S."/>
            <person name="Fitzgerald M."/>
            <person name="Abouelleil A."/>
            <person name="Alvarado L."/>
            <person name="Berlin A.M."/>
            <person name="Chapman S.B."/>
            <person name="Dewar J."/>
            <person name="Goldberg J."/>
            <person name="Griggs A."/>
            <person name="Gujja S."/>
            <person name="Hansen M."/>
            <person name="Howarth C."/>
            <person name="Imamovic A."/>
            <person name="Larimer J."/>
            <person name="McCowan C."/>
            <person name="Murphy C."/>
            <person name="Pearson M."/>
            <person name="Priest M."/>
            <person name="Roberts A."/>
            <person name="Saif S."/>
            <person name="Shea T."/>
            <person name="Sykes S."/>
            <person name="Wortman J."/>
            <person name="Nusbaum C."/>
            <person name="Birren B."/>
        </authorList>
    </citation>
    <scope>NUCLEOTIDE SEQUENCE [LARGE SCALE GENOMIC DNA]</scope>
    <source>
        <strain evidence="7 8">BCC8398</strain>
    </source>
</reference>
<feature type="compositionally biased region" description="Gly residues" evidence="5">
    <location>
        <begin position="136"/>
        <end position="148"/>
    </location>
</feature>
<keyword evidence="2 4" id="KW-0863">Zinc-finger</keyword>
<accession>A0A1B9GT84</accession>
<feature type="region of interest" description="Disordered" evidence="5">
    <location>
        <begin position="399"/>
        <end position="419"/>
    </location>
</feature>
<protein>
    <recommendedName>
        <fullName evidence="6">C3H1-type domain-containing protein</fullName>
    </recommendedName>
</protein>
<dbReference type="Proteomes" id="UP000092666">
    <property type="component" value="Unassembled WGS sequence"/>
</dbReference>
<dbReference type="AlphaFoldDB" id="A0A1B9GT84"/>
<dbReference type="InterPro" id="IPR036855">
    <property type="entry name" value="Znf_CCCH_sf"/>
</dbReference>
<sequence length="593" mass="62274">MAPITAAEKQKLLLQQEIAKLSGAISRHSNTGSSSSSSSYHPYRGRPAPRGYPSSSASRGRGRGRGRGGSYALDLRQVNKLAASSAEPSRPSSAASVNPPSSLSIPEEGELPPSSTPPPTAAPASSSSNGAVAGPSGAGWVKGKGKGGNMSLMTVEKRDQLRTQQKQRKPKLPPQIQMLNSTAISSGDKRVVIDGVIFQFEQDGKKLTRIGEAPSSSTGGTGGVFTPTRKSLNFGGGKYKRTMKGNLILKKTGSPAKSQQLCRYFTKTGRCNFGLTCPHIHDPARVSICPRYLRGTCELGASCPLSHTPSPHNTPSCLRFQATSSCSVPDCPYPHVKVSPDAPVCEAFARGGWCPKEAGECEELHVWECPEFRSKGTCPKGGKCGLRHVVRAENGRRAAAQSAISSSENAGGTTSGEGAITIDTIGEDVPAGGIEEQDDFVQFDQGSPEAVFSAEEDENGEGEEDDEEEEDGAESESEVDEDEDEDEDEEDDGVSAGAESDEEETMSGTGLDSESAEGDDDVERGQPICGGNVGNRDESTEDAAAGKKGKQILAQSQAQAQVDAPLSAVPPHIPSDAMDTDEVDEDAVLSVVF</sequence>
<keyword evidence="1 4" id="KW-0479">Metal-binding</keyword>
<feature type="domain" description="C3H1-type" evidence="6">
    <location>
        <begin position="368"/>
        <end position="391"/>
    </location>
</feature>
<evidence type="ECO:0000313" key="8">
    <source>
        <dbReference type="Proteomes" id="UP000092666"/>
    </source>
</evidence>
<dbReference type="Pfam" id="PF00642">
    <property type="entry name" value="zf-CCCH"/>
    <property type="match status" value="1"/>
</dbReference>
<dbReference type="STRING" id="1296120.A0A1B9GT84"/>
<feature type="zinc finger region" description="C3H1-type" evidence="4">
    <location>
        <begin position="256"/>
        <end position="284"/>
    </location>
</feature>
<feature type="zinc finger region" description="C3H1-type" evidence="4">
    <location>
        <begin position="368"/>
        <end position="391"/>
    </location>
</feature>
<dbReference type="PANTHER" id="PTHR46156:SF1">
    <property type="entry name" value="ZINC FINGER CCCH DOMAIN-CONTAINING PROTEIN 3"/>
    <property type="match status" value="1"/>
</dbReference>
<keyword evidence="3 4" id="KW-0862">Zinc</keyword>
<evidence type="ECO:0000256" key="5">
    <source>
        <dbReference type="SAM" id="MobiDB-lite"/>
    </source>
</evidence>
<dbReference type="Gene3D" id="4.10.1000.10">
    <property type="entry name" value="Zinc finger, CCCH-type"/>
    <property type="match status" value="1"/>
</dbReference>
<dbReference type="OrthoDB" id="410307at2759"/>
<evidence type="ECO:0000256" key="4">
    <source>
        <dbReference type="PROSITE-ProRule" id="PRU00723"/>
    </source>
</evidence>
<dbReference type="EMBL" id="KI669501">
    <property type="protein sequence ID" value="OCF34197.1"/>
    <property type="molecule type" value="Genomic_DNA"/>
</dbReference>
<feature type="domain" description="C3H1-type" evidence="6">
    <location>
        <begin position="288"/>
        <end position="310"/>
    </location>
</feature>
<proteinExistence type="predicted"/>
<dbReference type="Gene3D" id="6.10.250.3220">
    <property type="match status" value="1"/>
</dbReference>